<name>A0A381ZM82_9ZZZZ</name>
<dbReference type="SUPFAM" id="SSF48493">
    <property type="entry name" value="gene 59 helicase assembly protein"/>
    <property type="match status" value="1"/>
</dbReference>
<dbReference type="Gene3D" id="1.10.220.50">
    <property type="entry name" value="Bacteriophage T4, Gp59, helicase assembly protein, C-terminal domain"/>
    <property type="match status" value="1"/>
</dbReference>
<gene>
    <name evidence="2" type="ORF">METZ01_LOCUS142816</name>
</gene>
<feature type="domain" description="Bacteriophage T4 Gp59 helicase assembly protein N-terminal" evidence="1">
    <location>
        <begin position="2"/>
        <end position="89"/>
    </location>
</feature>
<dbReference type="InterPro" id="IPR023197">
    <property type="entry name" value="Phage_T4_Gp59_dom_sf"/>
</dbReference>
<dbReference type="InterPro" id="IPR037082">
    <property type="entry name" value="Phage_T4_Gp59_C_sf"/>
</dbReference>
<dbReference type="InterPro" id="IPR015085">
    <property type="entry name" value="Phage_T4_Gp59_N"/>
</dbReference>
<dbReference type="Pfam" id="PF08993">
    <property type="entry name" value="T4_Gp59_N"/>
    <property type="match status" value="1"/>
</dbReference>
<dbReference type="EMBL" id="UINC01021749">
    <property type="protein sequence ID" value="SVA89962.1"/>
    <property type="molecule type" value="Genomic_DNA"/>
</dbReference>
<protein>
    <recommendedName>
        <fullName evidence="1">Bacteriophage T4 Gp59 helicase assembly protein N-terminal domain-containing protein</fullName>
    </recommendedName>
</protein>
<sequence>MTGYEAFILHHAINLHFNGTYDCWKYNFKTNITEKTYWKRPDKFQLTKIGKRFKNKDDIILYFASHQVVGNKFTGDMIRDENTYTQFLKRIDSISYLIKNELEEISDNGFDTLLEIDETYPKIIHLYLEDTVSLETVCIVNRLTGFIDKANSFISETILWPDLYKKILNYQSFLKFNDIKMRKIILDIF</sequence>
<accession>A0A381ZM82</accession>
<evidence type="ECO:0000259" key="1">
    <source>
        <dbReference type="Pfam" id="PF08993"/>
    </source>
</evidence>
<proteinExistence type="predicted"/>
<organism evidence="2">
    <name type="scientific">marine metagenome</name>
    <dbReference type="NCBI Taxonomy" id="408172"/>
    <lineage>
        <taxon>unclassified sequences</taxon>
        <taxon>metagenomes</taxon>
        <taxon>ecological metagenomes</taxon>
    </lineage>
</organism>
<dbReference type="AlphaFoldDB" id="A0A381ZM82"/>
<evidence type="ECO:0000313" key="2">
    <source>
        <dbReference type="EMBL" id="SVA89962.1"/>
    </source>
</evidence>
<reference evidence="2" key="1">
    <citation type="submission" date="2018-05" db="EMBL/GenBank/DDBJ databases">
        <authorList>
            <person name="Lanie J.A."/>
            <person name="Ng W.-L."/>
            <person name="Kazmierczak K.M."/>
            <person name="Andrzejewski T.M."/>
            <person name="Davidsen T.M."/>
            <person name="Wayne K.J."/>
            <person name="Tettelin H."/>
            <person name="Glass J.I."/>
            <person name="Rusch D."/>
            <person name="Podicherti R."/>
            <person name="Tsui H.-C.T."/>
            <person name="Winkler M.E."/>
        </authorList>
    </citation>
    <scope>NUCLEOTIDE SEQUENCE</scope>
</reference>